<keyword evidence="1" id="KW-0378">Hydrolase</keyword>
<evidence type="ECO:0000256" key="1">
    <source>
        <dbReference type="ARBA" id="ARBA00022801"/>
    </source>
</evidence>
<dbReference type="Gene3D" id="3.40.50.300">
    <property type="entry name" value="P-loop containing nucleotide triphosphate hydrolases"/>
    <property type="match status" value="2"/>
</dbReference>
<dbReference type="GO" id="GO:0003677">
    <property type="term" value="F:DNA binding"/>
    <property type="evidence" value="ECO:0007669"/>
    <property type="project" value="InterPro"/>
</dbReference>
<dbReference type="InterPro" id="IPR027417">
    <property type="entry name" value="P-loop_NTPase"/>
</dbReference>
<sequence length="345" mass="39528">MAYAVKTLATLAKPISNPVKFTGTLYSNQEDILENILKKLAKDKACIVSCSPGFGKTVVALACAAKLGLKTTVFVNRVVLRRQWELAKMTFVPDLDLQFCNIVMGRTIEYSDFVIVDELHQNITKNTFPKFMKIKPNYILGLSATPYRYDIWDKTIPLIFGDIVTVTKKQRKHLVKIIETAITFPYTINRKTSKMDWTDIITKQGNHLQRNKLIVNCILAEPIQYWLILCKRLNQIDILAKLFEEQSDRIVVKAGVNVNYKTLPECILLGTPSRLGVGFDMAQIQGLCLASDIMNYFPQYMGRLRKDKCVILDFVDKNEPFLAHLNKRLAVYEAHKCIIEYYLPY</sequence>
<dbReference type="InterPro" id="IPR006935">
    <property type="entry name" value="Helicase/UvrB_N"/>
</dbReference>
<dbReference type="GO" id="GO:0016787">
    <property type="term" value="F:hydrolase activity"/>
    <property type="evidence" value="ECO:0007669"/>
    <property type="project" value="UniProtKB-KW"/>
</dbReference>
<dbReference type="SUPFAM" id="SSF52540">
    <property type="entry name" value="P-loop containing nucleoside triphosphate hydrolases"/>
    <property type="match status" value="2"/>
</dbReference>
<dbReference type="PROSITE" id="PS51192">
    <property type="entry name" value="HELICASE_ATP_BIND_1"/>
    <property type="match status" value="1"/>
</dbReference>
<dbReference type="InterPro" id="IPR014001">
    <property type="entry name" value="Helicase_ATP-bd"/>
</dbReference>
<dbReference type="EMBL" id="MW582949">
    <property type="protein sequence ID" value="QXT57841.1"/>
    <property type="molecule type" value="Genomic_DNA"/>
</dbReference>
<keyword evidence="3" id="KW-0347">Helicase</keyword>
<protein>
    <submittedName>
        <fullName evidence="3">Helicase-like protein</fullName>
    </submittedName>
</protein>
<dbReference type="GO" id="GO:0005524">
    <property type="term" value="F:ATP binding"/>
    <property type="evidence" value="ECO:0007669"/>
    <property type="project" value="InterPro"/>
</dbReference>
<name>A0A8F6YJ24_9VIRU</name>
<feature type="domain" description="Helicase ATP-binding" evidence="2">
    <location>
        <begin position="37"/>
        <end position="164"/>
    </location>
</feature>
<keyword evidence="3" id="KW-0067">ATP-binding</keyword>
<dbReference type="Pfam" id="PF04851">
    <property type="entry name" value="ResIII"/>
    <property type="match status" value="1"/>
</dbReference>
<evidence type="ECO:0000259" key="2">
    <source>
        <dbReference type="PROSITE" id="PS51192"/>
    </source>
</evidence>
<reference evidence="3" key="1">
    <citation type="submission" date="2021-02" db="EMBL/GenBank/DDBJ databases">
        <title>Distinct virome patterns of the invasive cane toad (Rhinella marina) across its native and introduced ranges.</title>
        <authorList>
            <person name="Russo A.G."/>
            <person name="Harding E.F."/>
            <person name="Yan G.J."/>
            <person name="Selechnik D."/>
            <person name="Ducatez S."/>
            <person name="DeVore J.L."/>
            <person name="Zhou J."/>
            <person name="Sarma R.R."/>
            <person name="Lee Y.P."/>
            <person name="Richardson M.F."/>
            <person name="Shine R."/>
            <person name="Rollins L.A."/>
            <person name="White P.A."/>
        </authorList>
    </citation>
    <scope>NUCLEOTIDE SEQUENCE</scope>
</reference>
<keyword evidence="3" id="KW-0547">Nucleotide-binding</keyword>
<accession>A0A8F6YJ24</accession>
<organism evidence="3">
    <name type="scientific">Rhinella marina erythrocytic-like virus</name>
    <dbReference type="NCBI Taxonomy" id="2859906"/>
    <lineage>
        <taxon>Viruses</taxon>
        <taxon>Varidnaviria</taxon>
        <taxon>Bamfordvirae</taxon>
        <taxon>Nucleocytoviricota</taxon>
        <taxon>Megaviricetes</taxon>
        <taxon>Pimascovirales</taxon>
        <taxon>Pimascovirales incertae sedis</taxon>
        <taxon>Iridoviridae</taxon>
    </lineage>
</organism>
<evidence type="ECO:0000313" key="3">
    <source>
        <dbReference type="EMBL" id="QXT57841.1"/>
    </source>
</evidence>
<dbReference type="SMART" id="SM00487">
    <property type="entry name" value="DEXDc"/>
    <property type="match status" value="1"/>
</dbReference>
<dbReference type="GO" id="GO:0004386">
    <property type="term" value="F:helicase activity"/>
    <property type="evidence" value="ECO:0007669"/>
    <property type="project" value="UniProtKB-KW"/>
</dbReference>
<proteinExistence type="predicted"/>